<reference evidence="1" key="2">
    <citation type="submission" date="2023-07" db="EMBL/GenBank/DDBJ databases">
        <authorList>
            <consortium name="Lawrence Berkeley National Laboratory"/>
            <person name="Haridas S."/>
            <person name="Hensen N."/>
            <person name="Bonometti L."/>
            <person name="Westerberg I."/>
            <person name="Brannstrom I.O."/>
            <person name="Guillou S."/>
            <person name="Cros-Aarteil S."/>
            <person name="Calhoun S."/>
            <person name="Kuo A."/>
            <person name="Mondo S."/>
            <person name="Pangilinan J."/>
            <person name="Riley R."/>
            <person name="LaButti K."/>
            <person name="Andreopoulos B."/>
            <person name="Lipzen A."/>
            <person name="Chen C."/>
            <person name="Yanf M."/>
            <person name="Daum C."/>
            <person name="Ng V."/>
            <person name="Clum A."/>
            <person name="Steindorff A."/>
            <person name="Ohm R."/>
            <person name="Martin F."/>
            <person name="Silar P."/>
            <person name="Natvig D."/>
            <person name="Lalanne C."/>
            <person name="Gautier V."/>
            <person name="Ament-velasquez S.L."/>
            <person name="Kruys A."/>
            <person name="Hutchinson M.I."/>
            <person name="Powell A.J."/>
            <person name="Barry K."/>
            <person name="Miller A.N."/>
            <person name="Grigoriev I.V."/>
            <person name="Debuchy R."/>
            <person name="Gladieux P."/>
            <person name="Thoren M.H."/>
            <person name="Johannesson H."/>
        </authorList>
    </citation>
    <scope>NUCLEOTIDE SEQUENCE</scope>
    <source>
        <strain evidence="1">FGSC 1904</strain>
    </source>
</reference>
<dbReference type="AlphaFoldDB" id="A0AAE0P2V5"/>
<keyword evidence="2" id="KW-1185">Reference proteome</keyword>
<accession>A0AAE0P2V5</accession>
<sequence>MSKPDQQSASPCVSLFCLIHRSCNGAIPTTPLANPMLDIKLIDLLPGHRSDDVVISIRHASLTSLPAKKRKRPSLKELEKTLPPGCMVRENPKGRQLFIRPISLYNWHKAWKHPDGMFGPELQEDDTVDPRPTCALYQPPSTPSCRVAWSKISDQYAGSLDAQLSRTARRSQKIVTTPDPDSNRARMRIRELAAKFRNEIPL</sequence>
<organism evidence="1 2">
    <name type="scientific">Sordaria brevicollis</name>
    <dbReference type="NCBI Taxonomy" id="83679"/>
    <lineage>
        <taxon>Eukaryota</taxon>
        <taxon>Fungi</taxon>
        <taxon>Dikarya</taxon>
        <taxon>Ascomycota</taxon>
        <taxon>Pezizomycotina</taxon>
        <taxon>Sordariomycetes</taxon>
        <taxon>Sordariomycetidae</taxon>
        <taxon>Sordariales</taxon>
        <taxon>Sordariaceae</taxon>
        <taxon>Sordaria</taxon>
    </lineage>
</organism>
<comment type="caution">
    <text evidence="1">The sequence shown here is derived from an EMBL/GenBank/DDBJ whole genome shotgun (WGS) entry which is preliminary data.</text>
</comment>
<name>A0AAE0P2V5_SORBR</name>
<dbReference type="Proteomes" id="UP001281003">
    <property type="component" value="Unassembled WGS sequence"/>
</dbReference>
<reference evidence="1" key="1">
    <citation type="journal article" date="2023" name="Mol. Phylogenet. Evol.">
        <title>Genome-scale phylogeny and comparative genomics of the fungal order Sordariales.</title>
        <authorList>
            <person name="Hensen N."/>
            <person name="Bonometti L."/>
            <person name="Westerberg I."/>
            <person name="Brannstrom I.O."/>
            <person name="Guillou S."/>
            <person name="Cros-Aarteil S."/>
            <person name="Calhoun S."/>
            <person name="Haridas S."/>
            <person name="Kuo A."/>
            <person name="Mondo S."/>
            <person name="Pangilinan J."/>
            <person name="Riley R."/>
            <person name="LaButti K."/>
            <person name="Andreopoulos B."/>
            <person name="Lipzen A."/>
            <person name="Chen C."/>
            <person name="Yan M."/>
            <person name="Daum C."/>
            <person name="Ng V."/>
            <person name="Clum A."/>
            <person name="Steindorff A."/>
            <person name="Ohm R.A."/>
            <person name="Martin F."/>
            <person name="Silar P."/>
            <person name="Natvig D.O."/>
            <person name="Lalanne C."/>
            <person name="Gautier V."/>
            <person name="Ament-Velasquez S.L."/>
            <person name="Kruys A."/>
            <person name="Hutchinson M.I."/>
            <person name="Powell A.J."/>
            <person name="Barry K."/>
            <person name="Miller A.N."/>
            <person name="Grigoriev I.V."/>
            <person name="Debuchy R."/>
            <person name="Gladieux P."/>
            <person name="Hiltunen Thoren M."/>
            <person name="Johannesson H."/>
        </authorList>
    </citation>
    <scope>NUCLEOTIDE SEQUENCE</scope>
    <source>
        <strain evidence="1">FGSC 1904</strain>
    </source>
</reference>
<protein>
    <submittedName>
        <fullName evidence="1">Uncharacterized protein</fullName>
    </submittedName>
</protein>
<dbReference type="EMBL" id="JAUTDP010000011">
    <property type="protein sequence ID" value="KAK3392210.1"/>
    <property type="molecule type" value="Genomic_DNA"/>
</dbReference>
<evidence type="ECO:0000313" key="2">
    <source>
        <dbReference type="Proteomes" id="UP001281003"/>
    </source>
</evidence>
<proteinExistence type="predicted"/>
<evidence type="ECO:0000313" key="1">
    <source>
        <dbReference type="EMBL" id="KAK3392210.1"/>
    </source>
</evidence>
<gene>
    <name evidence="1" type="ORF">B0T20DRAFT_395854</name>
</gene>